<evidence type="ECO:0000256" key="15">
    <source>
        <dbReference type="ARBA" id="ARBA00023136"/>
    </source>
</evidence>
<keyword evidence="14" id="KW-0496">Mitochondrion</keyword>
<dbReference type="InterPro" id="IPR005936">
    <property type="entry name" value="FtsH"/>
</dbReference>
<keyword evidence="10" id="KW-0862">Zinc</keyword>
<accession>A0A6T6VHJ6</accession>
<dbReference type="GO" id="GO:0004222">
    <property type="term" value="F:metalloendopeptidase activity"/>
    <property type="evidence" value="ECO:0007669"/>
    <property type="project" value="InterPro"/>
</dbReference>
<organism evidence="19">
    <name type="scientific">Amorphochlora amoebiformis</name>
    <dbReference type="NCBI Taxonomy" id="1561963"/>
    <lineage>
        <taxon>Eukaryota</taxon>
        <taxon>Sar</taxon>
        <taxon>Rhizaria</taxon>
        <taxon>Cercozoa</taxon>
        <taxon>Chlorarachniophyceae</taxon>
        <taxon>Amorphochlora</taxon>
    </lineage>
</organism>
<comment type="similarity">
    <text evidence="3">In the C-terminal section; belongs to the peptidase M41 family.</text>
</comment>
<dbReference type="InterPro" id="IPR003960">
    <property type="entry name" value="ATPase_AAA_CS"/>
</dbReference>
<feature type="compositionally biased region" description="Basic and acidic residues" evidence="16">
    <location>
        <begin position="836"/>
        <end position="848"/>
    </location>
</feature>
<feature type="compositionally biased region" description="Basic and acidic residues" evidence="16">
    <location>
        <begin position="121"/>
        <end position="130"/>
    </location>
</feature>
<proteinExistence type="inferred from homology"/>
<dbReference type="Pfam" id="PF17862">
    <property type="entry name" value="AAA_lid_3"/>
    <property type="match status" value="1"/>
</dbReference>
<dbReference type="FunFam" id="1.20.58.760:FF:000003">
    <property type="entry name" value="AFG3-like AAA ATPase 2"/>
    <property type="match status" value="1"/>
</dbReference>
<evidence type="ECO:0000256" key="8">
    <source>
        <dbReference type="ARBA" id="ARBA00022741"/>
    </source>
</evidence>
<dbReference type="GO" id="GO:0008270">
    <property type="term" value="F:zinc ion binding"/>
    <property type="evidence" value="ECO:0007669"/>
    <property type="project" value="InterPro"/>
</dbReference>
<evidence type="ECO:0000256" key="2">
    <source>
        <dbReference type="ARBA" id="ARBA00004225"/>
    </source>
</evidence>
<dbReference type="GO" id="GO:0004176">
    <property type="term" value="F:ATP-dependent peptidase activity"/>
    <property type="evidence" value="ECO:0007669"/>
    <property type="project" value="InterPro"/>
</dbReference>
<keyword evidence="8" id="KW-0547">Nucleotide-binding</keyword>
<dbReference type="GO" id="GO:0034982">
    <property type="term" value="P:mitochondrial protein processing"/>
    <property type="evidence" value="ECO:0007669"/>
    <property type="project" value="TreeGrafter"/>
</dbReference>
<dbReference type="NCBIfam" id="TIGR01241">
    <property type="entry name" value="FtsH_fam"/>
    <property type="match status" value="1"/>
</dbReference>
<keyword evidence="13" id="KW-0482">Metalloprotease</keyword>
<dbReference type="PROSITE" id="PS00674">
    <property type="entry name" value="AAA"/>
    <property type="match status" value="1"/>
</dbReference>
<dbReference type="InterPro" id="IPR000642">
    <property type="entry name" value="Peptidase_M41"/>
</dbReference>
<dbReference type="SMART" id="SM00382">
    <property type="entry name" value="AAA"/>
    <property type="match status" value="1"/>
</dbReference>
<keyword evidence="12" id="KW-1133">Transmembrane helix</keyword>
<dbReference type="Gene3D" id="3.40.1690.20">
    <property type="match status" value="1"/>
</dbReference>
<dbReference type="CDD" id="cd19501">
    <property type="entry name" value="RecA-like_FtsH"/>
    <property type="match status" value="1"/>
</dbReference>
<reference evidence="19" key="1">
    <citation type="submission" date="2021-01" db="EMBL/GenBank/DDBJ databases">
        <authorList>
            <person name="Corre E."/>
            <person name="Pelletier E."/>
            <person name="Niang G."/>
            <person name="Scheremetjew M."/>
            <person name="Finn R."/>
            <person name="Kale V."/>
            <person name="Holt S."/>
            <person name="Cochrane G."/>
            <person name="Meng A."/>
            <person name="Brown T."/>
            <person name="Cohen L."/>
        </authorList>
    </citation>
    <scope>NUCLEOTIDE SEQUENCE</scope>
    <source>
        <strain evidence="19">CCMP2058</strain>
    </source>
</reference>
<dbReference type="EMBL" id="HBEM01016235">
    <property type="protein sequence ID" value="CAD8451927.1"/>
    <property type="molecule type" value="Transcribed_RNA"/>
</dbReference>
<evidence type="ECO:0000256" key="14">
    <source>
        <dbReference type="ARBA" id="ARBA00023128"/>
    </source>
</evidence>
<feature type="region of interest" description="Disordered" evidence="16">
    <location>
        <begin position="818"/>
        <end position="860"/>
    </location>
</feature>
<dbReference type="HAMAP" id="MF_01458">
    <property type="entry name" value="FtsH"/>
    <property type="match status" value="1"/>
</dbReference>
<evidence type="ECO:0000256" key="12">
    <source>
        <dbReference type="ARBA" id="ARBA00022989"/>
    </source>
</evidence>
<dbReference type="InterPro" id="IPR041569">
    <property type="entry name" value="AAA_lid_3"/>
</dbReference>
<dbReference type="GO" id="GO:0005745">
    <property type="term" value="C:m-AAA complex"/>
    <property type="evidence" value="ECO:0007669"/>
    <property type="project" value="TreeGrafter"/>
</dbReference>
<dbReference type="GO" id="GO:0005524">
    <property type="term" value="F:ATP binding"/>
    <property type="evidence" value="ECO:0007669"/>
    <property type="project" value="UniProtKB-KW"/>
</dbReference>
<keyword evidence="9" id="KW-0378">Hydrolase</keyword>
<evidence type="ECO:0000256" key="13">
    <source>
        <dbReference type="ARBA" id="ARBA00023049"/>
    </source>
</evidence>
<evidence type="ECO:0000256" key="7">
    <source>
        <dbReference type="ARBA" id="ARBA00022723"/>
    </source>
</evidence>
<dbReference type="SUPFAM" id="SSF140990">
    <property type="entry name" value="FtsH protease domain-like"/>
    <property type="match status" value="1"/>
</dbReference>
<feature type="region of interest" description="Disordered" evidence="16">
    <location>
        <begin position="121"/>
        <end position="162"/>
    </location>
</feature>
<evidence type="ECO:0000313" key="18">
    <source>
        <dbReference type="EMBL" id="CAD8451927.1"/>
    </source>
</evidence>
<evidence type="ECO:0000313" key="19">
    <source>
        <dbReference type="EMBL" id="CAD8451929.1"/>
    </source>
</evidence>
<keyword evidence="15" id="KW-0472">Membrane</keyword>
<dbReference type="FunFam" id="3.40.50.300:FF:000001">
    <property type="entry name" value="ATP-dependent zinc metalloprotease FtsH"/>
    <property type="match status" value="1"/>
</dbReference>
<comment type="similarity">
    <text evidence="4">In the N-terminal section; belongs to the AAA ATPase family.</text>
</comment>
<keyword evidence="6" id="KW-0812">Transmembrane</keyword>
<dbReference type="InterPro" id="IPR003593">
    <property type="entry name" value="AAA+_ATPase"/>
</dbReference>
<feature type="domain" description="AAA+ ATPase" evidence="17">
    <location>
        <begin position="395"/>
        <end position="535"/>
    </location>
</feature>
<sequence>MSLLLIAARARVREPMRLLRTSARARSYHRFTPSIRPTTRALTGVRNSRCWLNFPPNALGQLLYSTLPNHNRSEPTIQAIPLESQSLSKPKATSSDIMSTMRTMASYFFCKVPKGFENFFPKDKKTSEAKESDEETNASDEKKAKEPPETDKEPKESKDNGEDFMKAFFSGMRSGSGSGGEEGPKYTAEMFLMGLLAIFIGFTLLTSVSNRGKEISFQEFVNKFLERGEVERIRVINKTTAYVVTRPGYSNADYSGAGGQQHGEYYFNIGSIEAFERRMEDIQRDIGIEPRDYVPIQYVTESNIGGEFIRALPSLIFFSLIFMYFRSMASGGGAGAGGRNIFSISKANPTVVSSPGKIKTRFKDVAGLDEAKVEIIEFVKFLRDPSRFTKLGAKIPKGALLVGPPGTGKTLLAKATAGEANVPFYSMSGSDFIEMFVGVGPSRVRDLFAKARQNAPCIVFIDEIDAVGRSRNKGGFGGANDERENTLNQLLVEMDGFKEQTGVVVLAGTNRADILDSALLRPGRFDRQILVDKPDINGRRQIFEVHLKPLTLKDKPEFLAERLAALTPGFAGADIANLCNEAAIIAARHNKDAVELVDFEAATDRIIGGLEKKNKVMSKHEKELVAYHEAGHAVVGWFLEHADPLLKVTIIPRGAAALGYAQYLPKEVSLYNPEQLLDRMCMALGGRAAEQIFFGKISTGASDDLKRVSQMAYAQVGIYGFNKRIGQVSFSQDDQENQFQKPYSEATGEIIDEEVRKMIDEAYERTLTVLSKYKEKCEALAKVLLEKETINHDDIVATLGDRPFDTDAYQEYLRNTKRQQEDFERELEDLNNGSGTEKKDDSEEKKSVPEAVLSFKIPRH</sequence>
<evidence type="ECO:0000256" key="5">
    <source>
        <dbReference type="ARBA" id="ARBA00022670"/>
    </source>
</evidence>
<dbReference type="InterPro" id="IPR011546">
    <property type="entry name" value="Pept_M41_FtsH_extracell"/>
</dbReference>
<dbReference type="InterPro" id="IPR003959">
    <property type="entry name" value="ATPase_AAA_core"/>
</dbReference>
<dbReference type="Pfam" id="PF00004">
    <property type="entry name" value="AAA"/>
    <property type="match status" value="1"/>
</dbReference>
<dbReference type="PANTHER" id="PTHR43655:SF2">
    <property type="entry name" value="AFG3 LIKE MATRIX AAA PEPTIDASE SUBUNIT 2, ISOFORM A"/>
    <property type="match status" value="1"/>
</dbReference>
<dbReference type="InterPro" id="IPR037219">
    <property type="entry name" value="Peptidase_M41-like"/>
</dbReference>
<evidence type="ECO:0000256" key="16">
    <source>
        <dbReference type="SAM" id="MobiDB-lite"/>
    </source>
</evidence>
<keyword evidence="11" id="KW-0067">ATP-binding</keyword>
<dbReference type="Pfam" id="PF06480">
    <property type="entry name" value="FtsH_ext"/>
    <property type="match status" value="1"/>
</dbReference>
<evidence type="ECO:0000256" key="4">
    <source>
        <dbReference type="ARBA" id="ARBA00010550"/>
    </source>
</evidence>
<evidence type="ECO:0000256" key="10">
    <source>
        <dbReference type="ARBA" id="ARBA00022833"/>
    </source>
</evidence>
<feature type="compositionally biased region" description="Basic and acidic residues" evidence="16">
    <location>
        <begin position="139"/>
        <end position="162"/>
    </location>
</feature>
<evidence type="ECO:0000256" key="3">
    <source>
        <dbReference type="ARBA" id="ARBA00010044"/>
    </source>
</evidence>
<name>A0A6T6VHJ6_9EUKA</name>
<evidence type="ECO:0000256" key="6">
    <source>
        <dbReference type="ARBA" id="ARBA00022692"/>
    </source>
</evidence>
<dbReference type="InterPro" id="IPR027417">
    <property type="entry name" value="P-loop_NTPase"/>
</dbReference>
<evidence type="ECO:0000259" key="17">
    <source>
        <dbReference type="SMART" id="SM00382"/>
    </source>
</evidence>
<dbReference type="PANTHER" id="PTHR43655">
    <property type="entry name" value="ATP-DEPENDENT PROTEASE"/>
    <property type="match status" value="1"/>
</dbReference>
<comment type="cofactor">
    <cofactor evidence="1">
        <name>Zn(2+)</name>
        <dbReference type="ChEBI" id="CHEBI:29105"/>
    </cofactor>
</comment>
<dbReference type="Gene3D" id="3.40.50.300">
    <property type="entry name" value="P-loop containing nucleotide triphosphate hydrolases"/>
    <property type="match status" value="1"/>
</dbReference>
<dbReference type="AlphaFoldDB" id="A0A6T6VHJ6"/>
<evidence type="ECO:0000256" key="1">
    <source>
        <dbReference type="ARBA" id="ARBA00001947"/>
    </source>
</evidence>
<dbReference type="InterPro" id="IPR050928">
    <property type="entry name" value="ATP-dep_Zn_Metalloprotease"/>
</dbReference>
<dbReference type="Gene3D" id="1.20.58.760">
    <property type="entry name" value="Peptidase M41"/>
    <property type="match status" value="1"/>
</dbReference>
<keyword evidence="7" id="KW-0479">Metal-binding</keyword>
<protein>
    <recommendedName>
        <fullName evidence="17">AAA+ ATPase domain-containing protein</fullName>
    </recommendedName>
</protein>
<dbReference type="Pfam" id="PF01434">
    <property type="entry name" value="Peptidase_M41"/>
    <property type="match status" value="1"/>
</dbReference>
<dbReference type="FunFam" id="1.10.8.60:FF:000019">
    <property type="entry name" value="AFG3-like AAA ATPase 2"/>
    <property type="match status" value="1"/>
</dbReference>
<comment type="subcellular location">
    <subcellularLocation>
        <location evidence="2">Mitochondrion membrane</location>
        <topology evidence="2">Multi-pass membrane protein</topology>
    </subcellularLocation>
</comment>
<keyword evidence="5" id="KW-0645">Protease</keyword>
<dbReference type="EMBL" id="HBEM01016236">
    <property type="protein sequence ID" value="CAD8451929.1"/>
    <property type="molecule type" value="Transcribed_RNA"/>
</dbReference>
<dbReference type="GO" id="GO:0016887">
    <property type="term" value="F:ATP hydrolysis activity"/>
    <property type="evidence" value="ECO:0007669"/>
    <property type="project" value="InterPro"/>
</dbReference>
<gene>
    <name evidence="18" type="ORF">LAMO00422_LOCUS11166</name>
    <name evidence="19" type="ORF">LAMO00422_LOCUS11167</name>
</gene>
<evidence type="ECO:0000256" key="11">
    <source>
        <dbReference type="ARBA" id="ARBA00022840"/>
    </source>
</evidence>
<evidence type="ECO:0000256" key="9">
    <source>
        <dbReference type="ARBA" id="ARBA00022801"/>
    </source>
</evidence>
<dbReference type="SUPFAM" id="SSF52540">
    <property type="entry name" value="P-loop containing nucleoside triphosphate hydrolases"/>
    <property type="match status" value="1"/>
</dbReference>
<dbReference type="Gene3D" id="1.10.8.60">
    <property type="match status" value="1"/>
</dbReference>